<sequence length="61" mass="6865">MCTVHENRVGLDWATQFTLFAISPPNLNQVRESSDSEYTPDSPTYRQGTIECDVINKDGCL</sequence>
<reference evidence="1" key="1">
    <citation type="journal article" date="2019" name="bioRxiv">
        <title>The Genome of the Zebra Mussel, Dreissena polymorpha: A Resource for Invasive Species Research.</title>
        <authorList>
            <person name="McCartney M.A."/>
            <person name="Auch B."/>
            <person name="Kono T."/>
            <person name="Mallez S."/>
            <person name="Zhang Y."/>
            <person name="Obille A."/>
            <person name="Becker A."/>
            <person name="Abrahante J.E."/>
            <person name="Garbe J."/>
            <person name="Badalamenti J.P."/>
            <person name="Herman A."/>
            <person name="Mangelson H."/>
            <person name="Liachko I."/>
            <person name="Sullivan S."/>
            <person name="Sone E.D."/>
            <person name="Koren S."/>
            <person name="Silverstein K.A.T."/>
            <person name="Beckman K.B."/>
            <person name="Gohl D.M."/>
        </authorList>
    </citation>
    <scope>NUCLEOTIDE SEQUENCE</scope>
    <source>
        <strain evidence="1">Duluth1</strain>
        <tissue evidence="1">Whole animal</tissue>
    </source>
</reference>
<dbReference type="EMBL" id="JAIWYP010000011">
    <property type="protein sequence ID" value="KAH3733964.1"/>
    <property type="molecule type" value="Genomic_DNA"/>
</dbReference>
<evidence type="ECO:0000313" key="2">
    <source>
        <dbReference type="Proteomes" id="UP000828390"/>
    </source>
</evidence>
<gene>
    <name evidence="1" type="ORF">DPMN_040403</name>
</gene>
<dbReference type="Proteomes" id="UP000828390">
    <property type="component" value="Unassembled WGS sequence"/>
</dbReference>
<reference evidence="1" key="2">
    <citation type="submission" date="2020-11" db="EMBL/GenBank/DDBJ databases">
        <authorList>
            <person name="McCartney M.A."/>
            <person name="Auch B."/>
            <person name="Kono T."/>
            <person name="Mallez S."/>
            <person name="Becker A."/>
            <person name="Gohl D.M."/>
            <person name="Silverstein K.A.T."/>
            <person name="Koren S."/>
            <person name="Bechman K.B."/>
            <person name="Herman A."/>
            <person name="Abrahante J.E."/>
            <person name="Garbe J."/>
        </authorList>
    </citation>
    <scope>NUCLEOTIDE SEQUENCE</scope>
    <source>
        <strain evidence="1">Duluth1</strain>
        <tissue evidence="1">Whole animal</tissue>
    </source>
</reference>
<dbReference type="AlphaFoldDB" id="A0A9D4CWM8"/>
<name>A0A9D4CWM8_DREPO</name>
<keyword evidence="2" id="KW-1185">Reference proteome</keyword>
<evidence type="ECO:0000313" key="1">
    <source>
        <dbReference type="EMBL" id="KAH3733964.1"/>
    </source>
</evidence>
<comment type="caution">
    <text evidence="1">The sequence shown here is derived from an EMBL/GenBank/DDBJ whole genome shotgun (WGS) entry which is preliminary data.</text>
</comment>
<proteinExistence type="predicted"/>
<accession>A0A9D4CWM8</accession>
<organism evidence="1 2">
    <name type="scientific">Dreissena polymorpha</name>
    <name type="common">Zebra mussel</name>
    <name type="synonym">Mytilus polymorpha</name>
    <dbReference type="NCBI Taxonomy" id="45954"/>
    <lineage>
        <taxon>Eukaryota</taxon>
        <taxon>Metazoa</taxon>
        <taxon>Spiralia</taxon>
        <taxon>Lophotrochozoa</taxon>
        <taxon>Mollusca</taxon>
        <taxon>Bivalvia</taxon>
        <taxon>Autobranchia</taxon>
        <taxon>Heteroconchia</taxon>
        <taxon>Euheterodonta</taxon>
        <taxon>Imparidentia</taxon>
        <taxon>Neoheterodontei</taxon>
        <taxon>Myida</taxon>
        <taxon>Dreissenoidea</taxon>
        <taxon>Dreissenidae</taxon>
        <taxon>Dreissena</taxon>
    </lineage>
</organism>
<protein>
    <submittedName>
        <fullName evidence="1">Uncharacterized protein</fullName>
    </submittedName>
</protein>